<evidence type="ECO:0000256" key="4">
    <source>
        <dbReference type="ARBA" id="ARBA00023242"/>
    </source>
</evidence>
<protein>
    <recommendedName>
        <fullName evidence="6">HORMA domain-containing protein</fullName>
    </recommendedName>
</protein>
<dbReference type="SUPFAM" id="SSF57903">
    <property type="entry name" value="FYVE/PHD zinc finger"/>
    <property type="match status" value="1"/>
</dbReference>
<keyword evidence="4" id="KW-0539">Nucleus</keyword>
<keyword evidence="8" id="KW-1185">Reference proteome</keyword>
<dbReference type="GO" id="GO:0005694">
    <property type="term" value="C:chromosome"/>
    <property type="evidence" value="ECO:0007669"/>
    <property type="project" value="UniProtKB-SubCell"/>
</dbReference>
<dbReference type="InterPro" id="IPR051294">
    <property type="entry name" value="HORMA_MeioticProgression"/>
</dbReference>
<sequence>MTGTDLRMTQVTSEWAKIFTDNVTDNYTNSMLFMKQLTCIAVSTILYMKNAFSEENYHTETFANIKLRLLKKTCSDETAQFVSSSLLAALCAVEKKYLDSIALCFYEGEDTANNLLEYHIFKYYYKSGEATMTISSKSKDSERRTSCTLQDVKKKTLQLIRACMVFMSCSNLFTENTNIGIRIYFTSDAPDGYQVPGFTFVDEDIDPLSLTMSESIKLACVETPYHSLTARGYRSCTFKDSNEAYASQNVPVLTNDTDFSDAIESKWNCPCNKYNDNCDTALLTCRYCKCLQHAVCYGIPDENAVDVTGHCCIQCYDNDKTRNPTDFSLTTMAIKKRSSVCLFRRALAVSLQMATVGSEDFVRNLELSEQSAVNLLKTFFSYGIIKKEPQPMLRHKIIKDNLNRVISDYFQRSKFDSIILQSKAVPNDPLSQVLSPSEQVNLQSASNICELVEMPSGNNQNQSMAEYQGAISNIDIHMPPIKKVAKRKIPSRASQEKAKRGRK</sequence>
<dbReference type="SUPFAM" id="SSF56019">
    <property type="entry name" value="The spindle assembly checkpoint protein mad2"/>
    <property type="match status" value="1"/>
</dbReference>
<name>A0A9P0TV52_PIEBR</name>
<evidence type="ECO:0000256" key="3">
    <source>
        <dbReference type="ARBA" id="ARBA00022454"/>
    </source>
</evidence>
<dbReference type="GO" id="GO:0005634">
    <property type="term" value="C:nucleus"/>
    <property type="evidence" value="ECO:0007669"/>
    <property type="project" value="UniProtKB-SubCell"/>
</dbReference>
<organism evidence="7 8">
    <name type="scientific">Pieris brassicae</name>
    <name type="common">White butterfly</name>
    <name type="synonym">Large white butterfly</name>
    <dbReference type="NCBI Taxonomy" id="7116"/>
    <lineage>
        <taxon>Eukaryota</taxon>
        <taxon>Metazoa</taxon>
        <taxon>Ecdysozoa</taxon>
        <taxon>Arthropoda</taxon>
        <taxon>Hexapoda</taxon>
        <taxon>Insecta</taxon>
        <taxon>Pterygota</taxon>
        <taxon>Neoptera</taxon>
        <taxon>Endopterygota</taxon>
        <taxon>Lepidoptera</taxon>
        <taxon>Glossata</taxon>
        <taxon>Ditrysia</taxon>
        <taxon>Papilionoidea</taxon>
        <taxon>Pieridae</taxon>
        <taxon>Pierinae</taxon>
        <taxon>Pieris</taxon>
    </lineage>
</organism>
<keyword evidence="5" id="KW-0469">Meiosis</keyword>
<comment type="caution">
    <text evidence="7">The sequence shown here is derived from an EMBL/GenBank/DDBJ whole genome shotgun (WGS) entry which is preliminary data.</text>
</comment>
<evidence type="ECO:0000313" key="8">
    <source>
        <dbReference type="Proteomes" id="UP001152562"/>
    </source>
</evidence>
<dbReference type="Gene3D" id="3.30.900.10">
    <property type="entry name" value="HORMA domain"/>
    <property type="match status" value="1"/>
</dbReference>
<dbReference type="EMBL" id="CALOZG010000053">
    <property type="protein sequence ID" value="CAH4036146.1"/>
    <property type="molecule type" value="Genomic_DNA"/>
</dbReference>
<comment type="subcellular location">
    <subcellularLocation>
        <location evidence="2">Chromosome</location>
    </subcellularLocation>
    <subcellularLocation>
        <location evidence="1">Nucleus</location>
    </subcellularLocation>
</comment>
<dbReference type="AlphaFoldDB" id="A0A9P0TV52"/>
<gene>
    <name evidence="7" type="ORF">PIBRA_LOCUS11989</name>
</gene>
<reference evidence="7" key="1">
    <citation type="submission" date="2022-05" db="EMBL/GenBank/DDBJ databases">
        <authorList>
            <person name="Okamura Y."/>
        </authorList>
    </citation>
    <scope>NUCLEOTIDE SEQUENCE</scope>
</reference>
<proteinExistence type="predicted"/>
<feature type="domain" description="HORMA" evidence="6">
    <location>
        <begin position="28"/>
        <end position="232"/>
    </location>
</feature>
<dbReference type="Pfam" id="PF02301">
    <property type="entry name" value="HORMA"/>
    <property type="match status" value="1"/>
</dbReference>
<dbReference type="InterPro" id="IPR011011">
    <property type="entry name" value="Znf_FYVE_PHD"/>
</dbReference>
<dbReference type="InterPro" id="IPR003511">
    <property type="entry name" value="HORMA_dom"/>
</dbReference>
<dbReference type="Proteomes" id="UP001152562">
    <property type="component" value="Unassembled WGS sequence"/>
</dbReference>
<dbReference type="PANTHER" id="PTHR48225:SF7">
    <property type="entry name" value="MEIOSIS-SPECIFIC PROTEIN HOP1"/>
    <property type="match status" value="1"/>
</dbReference>
<evidence type="ECO:0000313" key="7">
    <source>
        <dbReference type="EMBL" id="CAH4036146.1"/>
    </source>
</evidence>
<dbReference type="PANTHER" id="PTHR48225">
    <property type="entry name" value="HORMA DOMAIN-CONTAINING PROTEIN 1"/>
    <property type="match status" value="1"/>
</dbReference>
<keyword evidence="3" id="KW-0158">Chromosome</keyword>
<dbReference type="InterPro" id="IPR036570">
    <property type="entry name" value="HORMA_dom_sf"/>
</dbReference>
<evidence type="ECO:0000256" key="1">
    <source>
        <dbReference type="ARBA" id="ARBA00004123"/>
    </source>
</evidence>
<evidence type="ECO:0000256" key="2">
    <source>
        <dbReference type="ARBA" id="ARBA00004286"/>
    </source>
</evidence>
<evidence type="ECO:0000259" key="6">
    <source>
        <dbReference type="PROSITE" id="PS50815"/>
    </source>
</evidence>
<accession>A0A9P0TV52</accession>
<evidence type="ECO:0000256" key="5">
    <source>
        <dbReference type="ARBA" id="ARBA00023254"/>
    </source>
</evidence>
<dbReference type="PROSITE" id="PS50815">
    <property type="entry name" value="HORMA"/>
    <property type="match status" value="1"/>
</dbReference>
<dbReference type="GO" id="GO:0051321">
    <property type="term" value="P:meiotic cell cycle"/>
    <property type="evidence" value="ECO:0007669"/>
    <property type="project" value="UniProtKB-KW"/>
</dbReference>